<feature type="compositionally biased region" description="Basic residues" evidence="1">
    <location>
        <begin position="1"/>
        <end position="10"/>
    </location>
</feature>
<evidence type="ECO:0000313" key="3">
    <source>
        <dbReference type="EMBL" id="JAG29296.1"/>
    </source>
</evidence>
<dbReference type="EMBL" id="GBHO01014308">
    <property type="protein sequence ID" value="JAG29296.1"/>
    <property type="molecule type" value="Transcribed_RNA"/>
</dbReference>
<reference evidence="3" key="2">
    <citation type="submission" date="2014-07" db="EMBL/GenBank/DDBJ databases">
        <authorList>
            <person name="Hull J."/>
        </authorList>
    </citation>
    <scope>NUCLEOTIDE SEQUENCE</scope>
</reference>
<reference evidence="3" key="1">
    <citation type="journal article" date="2014" name="PLoS ONE">
        <title>Transcriptome-Based Identification of ABC Transporters in the Western Tarnished Plant Bug Lygus hesperus.</title>
        <authorList>
            <person name="Hull J.J."/>
            <person name="Chaney K."/>
            <person name="Geib S.M."/>
            <person name="Fabrick J.A."/>
            <person name="Brent C.S."/>
            <person name="Walsh D."/>
            <person name="Lavine L.C."/>
        </authorList>
    </citation>
    <scope>NUCLEOTIDE SEQUENCE</scope>
</reference>
<feature type="compositionally biased region" description="Basic and acidic residues" evidence="1">
    <location>
        <begin position="295"/>
        <end position="306"/>
    </location>
</feature>
<feature type="compositionally biased region" description="Basic and acidic residues" evidence="1">
    <location>
        <begin position="455"/>
        <end position="466"/>
    </location>
</feature>
<gene>
    <name evidence="3" type="primary">rbm5-a_1</name>
    <name evidence="3" type="ORF">CM83_24943</name>
</gene>
<evidence type="ECO:0000256" key="1">
    <source>
        <dbReference type="SAM" id="MobiDB-lite"/>
    </source>
</evidence>
<feature type="region of interest" description="Disordered" evidence="1">
    <location>
        <begin position="318"/>
        <end position="470"/>
    </location>
</feature>
<feature type="non-terminal residue" evidence="3">
    <location>
        <position position="1"/>
    </location>
</feature>
<dbReference type="InterPro" id="IPR041591">
    <property type="entry name" value="OCRE"/>
</dbReference>
<feature type="region of interest" description="Disordered" evidence="1">
    <location>
        <begin position="1"/>
        <end position="34"/>
    </location>
</feature>
<dbReference type="Pfam" id="PF17780">
    <property type="entry name" value="OCRE"/>
    <property type="match status" value="1"/>
</dbReference>
<feature type="non-terminal residue" evidence="3">
    <location>
        <position position="653"/>
    </location>
</feature>
<accession>A0A0A9YCE4</accession>
<sequence>PPSSRKKKKVERGSGSSDTIRGGSPGPSDSKRNAMIFPEDPQLAMQSFIEALKKPDLLLKNELHDQDLRTTNPTTTNILEQQPRIAGSVAQASNLEAQTLPSYPACATQNQVFLPNTSMGFPSNVYNIQGQSLLQNLYMGLLSKLALNSDPRFMLNSMGLLGNNVLNPDVKFMQNTVLGLGSNPISSMQGIVPNASIQAAQGELGNPSSALIVDEAEVKIVPDGSGSIKYPAPDPNSLILDPAIGYRFDPKTGLHFDANSGYFFNSKLKMYLYWDFLTQTYLKVQNPSIPFPDLRNQKHSTEKRNTVDQIDYDEANLEVFSRSRKHSRDGDQKRKKKRRASRSRSVEKRERHGSCSADSTSRSSKKVKQPTSGNSHSRYNDSMSPKSHSSRNLDNDRRRSFSRSQSKSPPGPSRRRSTRERSRSSDSDSRTRNSPVSTKSYKREKRFASQSPKRHSSDRNSIENNDRAIGSSQGKLCYGCKKITSHDMADCPVNKICSQIRLKKLETRAKEIRAKLEALEQSEPIEQLEKIPIKEEKKDTQTQDVEVNAELDCQYGDLPMEIEQHDELPVEIEQHVELPVKIEQHVEHPMKLAPTPNTWMSYEQTYQLPLPGTNTCQPPLQHDPNITLTPNTWMSYEQAYQIPFPEPNTCQPP</sequence>
<organism evidence="3">
    <name type="scientific">Lygus hesperus</name>
    <name type="common">Western plant bug</name>
    <dbReference type="NCBI Taxonomy" id="30085"/>
    <lineage>
        <taxon>Eukaryota</taxon>
        <taxon>Metazoa</taxon>
        <taxon>Ecdysozoa</taxon>
        <taxon>Arthropoda</taxon>
        <taxon>Hexapoda</taxon>
        <taxon>Insecta</taxon>
        <taxon>Pterygota</taxon>
        <taxon>Neoptera</taxon>
        <taxon>Paraneoptera</taxon>
        <taxon>Hemiptera</taxon>
        <taxon>Heteroptera</taxon>
        <taxon>Panheteroptera</taxon>
        <taxon>Cimicomorpha</taxon>
        <taxon>Miridae</taxon>
        <taxon>Mirini</taxon>
        <taxon>Lygus</taxon>
    </lineage>
</organism>
<feature type="compositionally biased region" description="Basic residues" evidence="1">
    <location>
        <begin position="322"/>
        <end position="342"/>
    </location>
</feature>
<protein>
    <submittedName>
        <fullName evidence="3">RNA-binding protein 5-A</fullName>
    </submittedName>
</protein>
<feature type="domain" description="OCRE" evidence="2">
    <location>
        <begin position="235"/>
        <end position="284"/>
    </location>
</feature>
<name>A0A0A9YCE4_LYGHE</name>
<feature type="region of interest" description="Disordered" evidence="1">
    <location>
        <begin position="289"/>
        <end position="308"/>
    </location>
</feature>
<feature type="compositionally biased region" description="Basic and acidic residues" evidence="1">
    <location>
        <begin position="419"/>
        <end position="431"/>
    </location>
</feature>
<evidence type="ECO:0000259" key="2">
    <source>
        <dbReference type="Pfam" id="PF17780"/>
    </source>
</evidence>
<feature type="compositionally biased region" description="Polar residues" evidence="1">
    <location>
        <begin position="369"/>
        <end position="386"/>
    </location>
</feature>
<feature type="compositionally biased region" description="Basic and acidic residues" evidence="1">
    <location>
        <begin position="344"/>
        <end position="353"/>
    </location>
</feature>
<dbReference type="AlphaFoldDB" id="A0A0A9YCE4"/>
<proteinExistence type="predicted"/>